<feature type="region of interest" description="Disordered" evidence="1">
    <location>
        <begin position="14"/>
        <end position="57"/>
    </location>
</feature>
<name>Q6H7Q0_ORYSJ</name>
<dbReference type="Proteomes" id="UP000000763">
    <property type="component" value="Chromosome 2"/>
</dbReference>
<dbReference type="EMBL" id="AP004184">
    <property type="protein sequence ID" value="BAD25249.1"/>
    <property type="molecule type" value="Genomic_DNA"/>
</dbReference>
<sequence length="134" mass="15013">MRATACGISCTQRAATTRSDMKAKPPLMHPSIHSRSNKSISGHPRDTSSERRLLARRSYRSSSDYDAGIVPVKIAATEAGRGEGRVHFTQAFFSKFFLRTSNFSITSKLSYTHKLPTFLLHRSNFNKTSNFDVN</sequence>
<feature type="compositionally biased region" description="Basic and acidic residues" evidence="1">
    <location>
        <begin position="43"/>
        <end position="53"/>
    </location>
</feature>
<gene>
    <name evidence="2" type="primary">OJ1225_F07.13</name>
</gene>
<reference evidence="3" key="2">
    <citation type="journal article" date="2008" name="Nucleic Acids Res.">
        <title>The rice annotation project database (RAP-DB): 2008 update.</title>
        <authorList>
            <consortium name="The rice annotation project (RAP)"/>
        </authorList>
    </citation>
    <scope>GENOME REANNOTATION</scope>
    <source>
        <strain evidence="3">cv. Nipponbare</strain>
    </source>
</reference>
<dbReference type="AlphaFoldDB" id="Q6H7Q0"/>
<reference evidence="3" key="1">
    <citation type="journal article" date="2005" name="Nature">
        <title>The map-based sequence of the rice genome.</title>
        <authorList>
            <consortium name="International rice genome sequencing project (IRGSP)"/>
            <person name="Matsumoto T."/>
            <person name="Wu J."/>
            <person name="Kanamori H."/>
            <person name="Katayose Y."/>
            <person name="Fujisawa M."/>
            <person name="Namiki N."/>
            <person name="Mizuno H."/>
            <person name="Yamamoto K."/>
            <person name="Antonio B.A."/>
            <person name="Baba T."/>
            <person name="Sakata K."/>
            <person name="Nagamura Y."/>
            <person name="Aoki H."/>
            <person name="Arikawa K."/>
            <person name="Arita K."/>
            <person name="Bito T."/>
            <person name="Chiden Y."/>
            <person name="Fujitsuka N."/>
            <person name="Fukunaka R."/>
            <person name="Hamada M."/>
            <person name="Harada C."/>
            <person name="Hayashi A."/>
            <person name="Hijishita S."/>
            <person name="Honda M."/>
            <person name="Hosokawa S."/>
            <person name="Ichikawa Y."/>
            <person name="Idonuma A."/>
            <person name="Iijima M."/>
            <person name="Ikeda M."/>
            <person name="Ikeno M."/>
            <person name="Ito K."/>
            <person name="Ito S."/>
            <person name="Ito T."/>
            <person name="Ito Y."/>
            <person name="Ito Y."/>
            <person name="Iwabuchi A."/>
            <person name="Kamiya K."/>
            <person name="Karasawa W."/>
            <person name="Kurita K."/>
            <person name="Katagiri S."/>
            <person name="Kikuta A."/>
            <person name="Kobayashi H."/>
            <person name="Kobayashi N."/>
            <person name="Machita K."/>
            <person name="Maehara T."/>
            <person name="Masukawa M."/>
            <person name="Mizubayashi T."/>
            <person name="Mukai Y."/>
            <person name="Nagasaki H."/>
            <person name="Nagata Y."/>
            <person name="Naito S."/>
            <person name="Nakashima M."/>
            <person name="Nakama Y."/>
            <person name="Nakamichi Y."/>
            <person name="Nakamura M."/>
            <person name="Meguro A."/>
            <person name="Negishi M."/>
            <person name="Ohta I."/>
            <person name="Ohta T."/>
            <person name="Okamoto M."/>
            <person name="Ono N."/>
            <person name="Saji S."/>
            <person name="Sakaguchi M."/>
            <person name="Sakai K."/>
            <person name="Shibata M."/>
            <person name="Shimokawa T."/>
            <person name="Song J."/>
            <person name="Takazaki Y."/>
            <person name="Terasawa K."/>
            <person name="Tsugane M."/>
            <person name="Tsuji K."/>
            <person name="Ueda S."/>
            <person name="Waki K."/>
            <person name="Yamagata H."/>
            <person name="Yamamoto M."/>
            <person name="Yamamoto S."/>
            <person name="Yamane H."/>
            <person name="Yoshiki S."/>
            <person name="Yoshihara R."/>
            <person name="Yukawa K."/>
            <person name="Zhong H."/>
            <person name="Yano M."/>
            <person name="Yuan Q."/>
            <person name="Ouyang S."/>
            <person name="Liu J."/>
            <person name="Jones K.M."/>
            <person name="Gansberger K."/>
            <person name="Moffat K."/>
            <person name="Hill J."/>
            <person name="Bera J."/>
            <person name="Fadrosh D."/>
            <person name="Jin S."/>
            <person name="Johri S."/>
            <person name="Kim M."/>
            <person name="Overton L."/>
            <person name="Reardon M."/>
            <person name="Tsitrin T."/>
            <person name="Vuong H."/>
            <person name="Weaver B."/>
            <person name="Ciecko A."/>
            <person name="Tallon L."/>
            <person name="Jackson J."/>
            <person name="Pai G."/>
            <person name="Aken S.V."/>
            <person name="Utterback T."/>
            <person name="Reidmuller S."/>
            <person name="Feldblyum T."/>
            <person name="Hsiao J."/>
            <person name="Zismann V."/>
            <person name="Iobst S."/>
            <person name="de Vazeille A.R."/>
            <person name="Buell C.R."/>
            <person name="Ying K."/>
            <person name="Li Y."/>
            <person name="Lu T."/>
            <person name="Huang Y."/>
            <person name="Zhao Q."/>
            <person name="Feng Q."/>
            <person name="Zhang L."/>
            <person name="Zhu J."/>
            <person name="Weng Q."/>
            <person name="Mu J."/>
            <person name="Lu Y."/>
            <person name="Fan D."/>
            <person name="Liu Y."/>
            <person name="Guan J."/>
            <person name="Zhang Y."/>
            <person name="Yu S."/>
            <person name="Liu X."/>
            <person name="Zhang Y."/>
            <person name="Hong G."/>
            <person name="Han B."/>
            <person name="Choisne N."/>
            <person name="Demange N."/>
            <person name="Orjeda G."/>
            <person name="Samain S."/>
            <person name="Cattolico L."/>
            <person name="Pelletier E."/>
            <person name="Couloux A."/>
            <person name="Segurens B."/>
            <person name="Wincker P."/>
            <person name="D'Hont A."/>
            <person name="Scarpelli C."/>
            <person name="Weissenbach J."/>
            <person name="Salanoubat M."/>
            <person name="Quetier F."/>
            <person name="Yu Y."/>
            <person name="Kim H.R."/>
            <person name="Rambo T."/>
            <person name="Currie J."/>
            <person name="Collura K."/>
            <person name="Luo M."/>
            <person name="Yang T."/>
            <person name="Ammiraju J.S.S."/>
            <person name="Engler F."/>
            <person name="Soderlund C."/>
            <person name="Wing R.A."/>
            <person name="Palmer L.E."/>
            <person name="de la Bastide M."/>
            <person name="Spiegel L."/>
            <person name="Nascimento L."/>
            <person name="Zutavern T."/>
            <person name="O'Shaughnessy A."/>
            <person name="Dike S."/>
            <person name="Dedhia N."/>
            <person name="Preston R."/>
            <person name="Balija V."/>
            <person name="McCombie W.R."/>
            <person name="Chow T."/>
            <person name="Chen H."/>
            <person name="Chung M."/>
            <person name="Chen C."/>
            <person name="Shaw J."/>
            <person name="Wu H."/>
            <person name="Hsiao K."/>
            <person name="Chao Y."/>
            <person name="Chu M."/>
            <person name="Cheng C."/>
            <person name="Hour A."/>
            <person name="Lee P."/>
            <person name="Lin S."/>
            <person name="Lin Y."/>
            <person name="Liou J."/>
            <person name="Liu S."/>
            <person name="Hsing Y."/>
            <person name="Raghuvanshi S."/>
            <person name="Mohanty A."/>
            <person name="Bharti A.K."/>
            <person name="Gaur A."/>
            <person name="Gupta V."/>
            <person name="Kumar D."/>
            <person name="Ravi V."/>
            <person name="Vij S."/>
            <person name="Kapur A."/>
            <person name="Khurana P."/>
            <person name="Khurana P."/>
            <person name="Khurana J.P."/>
            <person name="Tyagi A.K."/>
            <person name="Gaikwad K."/>
            <person name="Singh A."/>
            <person name="Dalal V."/>
            <person name="Srivastava S."/>
            <person name="Dixit A."/>
            <person name="Pal A.K."/>
            <person name="Ghazi I.A."/>
            <person name="Yadav M."/>
            <person name="Pandit A."/>
            <person name="Bhargava A."/>
            <person name="Sureshbabu K."/>
            <person name="Batra K."/>
            <person name="Sharma T.R."/>
            <person name="Mohapatra T."/>
            <person name="Singh N.K."/>
            <person name="Messing J."/>
            <person name="Nelson A.B."/>
            <person name="Fuks G."/>
            <person name="Kavchok S."/>
            <person name="Keizer G."/>
            <person name="Linton E."/>
            <person name="Llaca V."/>
            <person name="Song R."/>
            <person name="Tanyolac B."/>
            <person name="Young S."/>
            <person name="Ho-Il K."/>
            <person name="Hahn J.H."/>
            <person name="Sangsakoo G."/>
            <person name="Vanavichit A."/>
            <person name="de Mattos Luiz.A.T."/>
            <person name="Zimmer P.D."/>
            <person name="Malone G."/>
            <person name="Dellagostin O."/>
            <person name="de Oliveira A.C."/>
            <person name="Bevan M."/>
            <person name="Bancroft I."/>
            <person name="Minx P."/>
            <person name="Cordum H."/>
            <person name="Wilson R."/>
            <person name="Cheng Z."/>
            <person name="Jin W."/>
            <person name="Jiang J."/>
            <person name="Leong S.A."/>
            <person name="Iwama H."/>
            <person name="Gojobori T."/>
            <person name="Itoh T."/>
            <person name="Niimura Y."/>
            <person name="Fujii Y."/>
            <person name="Habara T."/>
            <person name="Sakai H."/>
            <person name="Sato Y."/>
            <person name="Wilson G."/>
            <person name="Kumar K."/>
            <person name="McCouch S."/>
            <person name="Juretic N."/>
            <person name="Hoen D."/>
            <person name="Wright S."/>
            <person name="Bruskiewich R."/>
            <person name="Bureau T."/>
            <person name="Miyao A."/>
            <person name="Hirochika H."/>
            <person name="Nishikawa T."/>
            <person name="Kadowaki K."/>
            <person name="Sugiura M."/>
            <person name="Burr B."/>
            <person name="Sasaki T."/>
        </authorList>
    </citation>
    <scope>NUCLEOTIDE SEQUENCE [LARGE SCALE GENOMIC DNA]</scope>
    <source>
        <strain evidence="3">cv. Nipponbare</strain>
    </source>
</reference>
<organism evidence="2 3">
    <name type="scientific">Oryza sativa subsp. japonica</name>
    <name type="common">Rice</name>
    <dbReference type="NCBI Taxonomy" id="39947"/>
    <lineage>
        <taxon>Eukaryota</taxon>
        <taxon>Viridiplantae</taxon>
        <taxon>Streptophyta</taxon>
        <taxon>Embryophyta</taxon>
        <taxon>Tracheophyta</taxon>
        <taxon>Spermatophyta</taxon>
        <taxon>Magnoliopsida</taxon>
        <taxon>Liliopsida</taxon>
        <taxon>Poales</taxon>
        <taxon>Poaceae</taxon>
        <taxon>BOP clade</taxon>
        <taxon>Oryzoideae</taxon>
        <taxon>Oryzeae</taxon>
        <taxon>Oryzinae</taxon>
        <taxon>Oryza</taxon>
        <taxon>Oryza sativa</taxon>
    </lineage>
</organism>
<protein>
    <submittedName>
        <fullName evidence="2">Uncharacterized protein</fullName>
    </submittedName>
</protein>
<evidence type="ECO:0000313" key="2">
    <source>
        <dbReference type="EMBL" id="BAD25249.1"/>
    </source>
</evidence>
<proteinExistence type="predicted"/>
<evidence type="ECO:0000256" key="1">
    <source>
        <dbReference type="SAM" id="MobiDB-lite"/>
    </source>
</evidence>
<evidence type="ECO:0000313" key="3">
    <source>
        <dbReference type="Proteomes" id="UP000000763"/>
    </source>
</evidence>
<accession>Q6H7Q0</accession>